<sequence>MLKATIALMVVLVVFYAVLTMLKGAAMVQSGGAVGVLLGLAVLVAPLLGLALVARELWFGRQCARLAEELDDEGGLDAGLDDLPRRPSGRIDRSAADEHFAKVREETEADPDRWQAWYRLSLAYDAAGDRSRARAAARHAIELHRHAAL</sequence>
<protein>
    <recommendedName>
        <fullName evidence="4">Tetratricopeptide repeat protein</fullName>
    </recommendedName>
</protein>
<dbReference type="Gene3D" id="1.25.40.10">
    <property type="entry name" value="Tetratricopeptide repeat domain"/>
    <property type="match status" value="1"/>
</dbReference>
<evidence type="ECO:0000313" key="2">
    <source>
        <dbReference type="EMBL" id="RYU12516.1"/>
    </source>
</evidence>
<feature type="transmembrane region" description="Helical" evidence="1">
    <location>
        <begin position="7"/>
        <end position="26"/>
    </location>
</feature>
<comment type="caution">
    <text evidence="2">The sequence shown here is derived from an EMBL/GenBank/DDBJ whole genome shotgun (WGS) entry which is preliminary data.</text>
</comment>
<dbReference type="InterPro" id="IPR011990">
    <property type="entry name" value="TPR-like_helical_dom_sf"/>
</dbReference>
<gene>
    <name evidence="2" type="ORF">ETU37_10495</name>
</gene>
<evidence type="ECO:0008006" key="4">
    <source>
        <dbReference type="Google" id="ProtNLM"/>
    </source>
</evidence>
<reference evidence="2 3" key="1">
    <citation type="submission" date="2019-01" db="EMBL/GenBank/DDBJ databases">
        <title>Nocardioides guangzhouensis sp. nov., an actinobacterium isolated from soil.</title>
        <authorList>
            <person name="Fu Y."/>
            <person name="Cai Y."/>
            <person name="Lin Z."/>
            <person name="Chen P."/>
        </authorList>
    </citation>
    <scope>NUCLEOTIDE SEQUENCE [LARGE SCALE GENOMIC DNA]</scope>
    <source>
        <strain evidence="2 3">NBRC 105384</strain>
    </source>
</reference>
<evidence type="ECO:0000256" key="1">
    <source>
        <dbReference type="SAM" id="Phobius"/>
    </source>
</evidence>
<dbReference type="OrthoDB" id="4485518at2"/>
<keyword evidence="1" id="KW-0472">Membrane</keyword>
<dbReference type="SUPFAM" id="SSF48452">
    <property type="entry name" value="TPR-like"/>
    <property type="match status" value="1"/>
</dbReference>
<name>A0A4V1Z1Y4_9ACTN</name>
<accession>A0A4V1Z1Y4</accession>
<dbReference type="Proteomes" id="UP000291189">
    <property type="component" value="Unassembled WGS sequence"/>
</dbReference>
<keyword evidence="1" id="KW-1133">Transmembrane helix</keyword>
<dbReference type="EMBL" id="SDPU01000021">
    <property type="protein sequence ID" value="RYU12516.1"/>
    <property type="molecule type" value="Genomic_DNA"/>
</dbReference>
<proteinExistence type="predicted"/>
<evidence type="ECO:0000313" key="3">
    <source>
        <dbReference type="Proteomes" id="UP000291189"/>
    </source>
</evidence>
<feature type="transmembrane region" description="Helical" evidence="1">
    <location>
        <begin position="32"/>
        <end position="53"/>
    </location>
</feature>
<keyword evidence="1" id="KW-0812">Transmembrane</keyword>
<keyword evidence="3" id="KW-1185">Reference proteome</keyword>
<dbReference type="AlphaFoldDB" id="A0A4V1Z1Y4"/>
<organism evidence="2 3">
    <name type="scientific">Nocardioides iriomotensis</name>
    <dbReference type="NCBI Taxonomy" id="715784"/>
    <lineage>
        <taxon>Bacteria</taxon>
        <taxon>Bacillati</taxon>
        <taxon>Actinomycetota</taxon>
        <taxon>Actinomycetes</taxon>
        <taxon>Propionibacteriales</taxon>
        <taxon>Nocardioidaceae</taxon>
        <taxon>Nocardioides</taxon>
    </lineage>
</organism>